<keyword evidence="2" id="KW-1185">Reference proteome</keyword>
<dbReference type="InterPro" id="IPR053842">
    <property type="entry name" value="NikA-like"/>
</dbReference>
<evidence type="ECO:0000313" key="1">
    <source>
        <dbReference type="EMBL" id="RKD99771.1"/>
    </source>
</evidence>
<reference evidence="1 2" key="1">
    <citation type="submission" date="2018-09" db="EMBL/GenBank/DDBJ databases">
        <title>Genomic Encyclopedia of Archaeal and Bacterial Type Strains, Phase II (KMG-II): from individual species to whole genera.</title>
        <authorList>
            <person name="Goeker M."/>
        </authorList>
    </citation>
    <scope>NUCLEOTIDE SEQUENCE [LARGE SCALE GENOMIC DNA]</scope>
    <source>
        <strain evidence="1 2">DSM 21950</strain>
    </source>
</reference>
<organism evidence="1 2">
    <name type="scientific">Marinifilum flexuosum</name>
    <dbReference type="NCBI Taxonomy" id="1117708"/>
    <lineage>
        <taxon>Bacteria</taxon>
        <taxon>Pseudomonadati</taxon>
        <taxon>Bacteroidota</taxon>
        <taxon>Bacteroidia</taxon>
        <taxon>Marinilabiliales</taxon>
        <taxon>Marinifilaceae</taxon>
    </lineage>
</organism>
<evidence type="ECO:0000313" key="2">
    <source>
        <dbReference type="Proteomes" id="UP000284531"/>
    </source>
</evidence>
<comment type="caution">
    <text evidence="1">The sequence shown here is derived from an EMBL/GenBank/DDBJ whole genome shotgun (WGS) entry which is preliminary data.</text>
</comment>
<accession>A0A419WWD4</accession>
<gene>
    <name evidence="1" type="ORF">BXY64_2752</name>
</gene>
<sequence>MENSKKGGRPRKSISQKRKYRVNVKMNTGEYYSLKSKANHAKLSLSEYMRQCIAESTVRERLTPEVQTYIRKLCGMANNLNQIAKRANIQGYTNARREYFYLAEKIDKVIDQL</sequence>
<name>A0A419WWD4_9BACT</name>
<dbReference type="Pfam" id="PF21983">
    <property type="entry name" value="NikA-like"/>
    <property type="match status" value="1"/>
</dbReference>
<dbReference type="RefSeq" id="WP_120240539.1">
    <property type="nucleotide sequence ID" value="NZ_RAPQ01000010.1"/>
</dbReference>
<dbReference type="Proteomes" id="UP000284531">
    <property type="component" value="Unassembled WGS sequence"/>
</dbReference>
<protein>
    <submittedName>
        <fullName evidence="1">Mobilization protein MobC</fullName>
    </submittedName>
</protein>
<dbReference type="OrthoDB" id="3268254at2"/>
<proteinExistence type="predicted"/>
<dbReference type="EMBL" id="RAPQ01000010">
    <property type="protein sequence ID" value="RKD99771.1"/>
    <property type="molecule type" value="Genomic_DNA"/>
</dbReference>
<dbReference type="AlphaFoldDB" id="A0A419WWD4"/>